<comment type="catalytic activity">
    <reaction evidence="5 8">
        <text>a 2'-deoxycytidine in DNA + S-adenosyl-L-methionine = a 5-methyl-2'-deoxycytidine in DNA + S-adenosyl-L-homocysteine + H(+)</text>
        <dbReference type="Rhea" id="RHEA:13681"/>
        <dbReference type="Rhea" id="RHEA-COMP:11369"/>
        <dbReference type="Rhea" id="RHEA-COMP:11370"/>
        <dbReference type="ChEBI" id="CHEBI:15378"/>
        <dbReference type="ChEBI" id="CHEBI:57856"/>
        <dbReference type="ChEBI" id="CHEBI:59789"/>
        <dbReference type="ChEBI" id="CHEBI:85452"/>
        <dbReference type="ChEBI" id="CHEBI:85454"/>
        <dbReference type="EC" id="2.1.1.37"/>
    </reaction>
</comment>
<dbReference type="Gene3D" id="3.40.50.150">
    <property type="entry name" value="Vaccinia Virus protein VP39"/>
    <property type="match status" value="1"/>
</dbReference>
<evidence type="ECO:0000256" key="6">
    <source>
        <dbReference type="PROSITE-ProRule" id="PRU01016"/>
    </source>
</evidence>
<dbReference type="CDD" id="cd00315">
    <property type="entry name" value="Cyt_C5_DNA_methylase"/>
    <property type="match status" value="1"/>
</dbReference>
<gene>
    <name evidence="9" type="ORF">C5O25_11435</name>
</gene>
<evidence type="ECO:0000256" key="4">
    <source>
        <dbReference type="ARBA" id="ARBA00022747"/>
    </source>
</evidence>
<dbReference type="EC" id="2.1.1.37" evidence="8"/>
<evidence type="ECO:0000313" key="9">
    <source>
        <dbReference type="EMBL" id="PWB06075.1"/>
    </source>
</evidence>
<dbReference type="SUPFAM" id="SSF53335">
    <property type="entry name" value="S-adenosyl-L-methionine-dependent methyltransferases"/>
    <property type="match status" value="1"/>
</dbReference>
<dbReference type="RefSeq" id="WP_107036866.1">
    <property type="nucleotide sequence ID" value="NZ_CP098825.1"/>
</dbReference>
<dbReference type="PANTHER" id="PTHR10629">
    <property type="entry name" value="CYTOSINE-SPECIFIC METHYLTRANSFERASE"/>
    <property type="match status" value="1"/>
</dbReference>
<dbReference type="GO" id="GO:0032259">
    <property type="term" value="P:methylation"/>
    <property type="evidence" value="ECO:0007669"/>
    <property type="project" value="UniProtKB-KW"/>
</dbReference>
<proteinExistence type="inferred from homology"/>
<feature type="active site" evidence="6">
    <location>
        <position position="76"/>
    </location>
</feature>
<comment type="caution">
    <text evidence="9">The sequence shown here is derived from an EMBL/GenBank/DDBJ whole genome shotgun (WGS) entry which is preliminary data.</text>
</comment>
<dbReference type="InterPro" id="IPR018117">
    <property type="entry name" value="C5_DNA_meth_AS"/>
</dbReference>
<keyword evidence="10" id="KW-1185">Reference proteome</keyword>
<dbReference type="Proteomes" id="UP000244925">
    <property type="component" value="Unassembled WGS sequence"/>
</dbReference>
<keyword evidence="2 6" id="KW-0808">Transferase</keyword>
<dbReference type="PRINTS" id="PR00105">
    <property type="entry name" value="C5METTRFRASE"/>
</dbReference>
<evidence type="ECO:0000256" key="2">
    <source>
        <dbReference type="ARBA" id="ARBA00022679"/>
    </source>
</evidence>
<dbReference type="PROSITE" id="PS51679">
    <property type="entry name" value="SAM_MT_C5"/>
    <property type="match status" value="1"/>
</dbReference>
<dbReference type="AlphaFoldDB" id="A0A2V1IU89"/>
<name>A0A2V1IU89_9BACT</name>
<sequence length="296" mass="33301">MPRLVDLFCGCGGMSLGFQEAGFDIIESFDNWAPAIATYSANFNHPITSLDLSDSDRIISHLKDRDIDIIIGGPPCQDFSIAGKRDFLGNRANLTLSYAKAVTSLAPKWFVMENVYNIQKSPIFQEAIKIFSEAGYGLNIRILDASLMGVPQQRKRCFVIGKMGAKDNFLDQIIDSKLSTSHTTVRQYLGETLGTDFYYMHPRSYNRRAIFSIDEPSSTIRGVNRPMPATYKFHPADKCTDYSKIRALSYIERSYLQTFPNGYKFKGSNAQIEQQIGNAVPVKMAEFVATIIFENF</sequence>
<evidence type="ECO:0000256" key="8">
    <source>
        <dbReference type="RuleBase" id="RU000417"/>
    </source>
</evidence>
<accession>A0A2V1IU89</accession>
<dbReference type="GO" id="GO:0044027">
    <property type="term" value="P:negative regulation of gene expression via chromosomal CpG island methylation"/>
    <property type="evidence" value="ECO:0007669"/>
    <property type="project" value="TreeGrafter"/>
</dbReference>
<protein>
    <recommendedName>
        <fullName evidence="8">Cytosine-specific methyltransferase</fullName>
        <ecNumber evidence="8">2.1.1.37</ecNumber>
    </recommendedName>
</protein>
<dbReference type="GO" id="GO:0003886">
    <property type="term" value="F:DNA (cytosine-5-)-methyltransferase activity"/>
    <property type="evidence" value="ECO:0007669"/>
    <property type="project" value="UniProtKB-EC"/>
</dbReference>
<dbReference type="Pfam" id="PF00145">
    <property type="entry name" value="DNA_methylase"/>
    <property type="match status" value="1"/>
</dbReference>
<dbReference type="InterPro" id="IPR050390">
    <property type="entry name" value="C5-Methyltransferase"/>
</dbReference>
<evidence type="ECO:0000256" key="7">
    <source>
        <dbReference type="RuleBase" id="RU000416"/>
    </source>
</evidence>
<evidence type="ECO:0000256" key="3">
    <source>
        <dbReference type="ARBA" id="ARBA00022691"/>
    </source>
</evidence>
<dbReference type="InterPro" id="IPR029063">
    <property type="entry name" value="SAM-dependent_MTases_sf"/>
</dbReference>
<evidence type="ECO:0000256" key="5">
    <source>
        <dbReference type="ARBA" id="ARBA00047422"/>
    </source>
</evidence>
<dbReference type="InterPro" id="IPR031303">
    <property type="entry name" value="C5_meth_CS"/>
</dbReference>
<dbReference type="GO" id="GO:0003677">
    <property type="term" value="F:DNA binding"/>
    <property type="evidence" value="ECO:0007669"/>
    <property type="project" value="TreeGrafter"/>
</dbReference>
<dbReference type="PROSITE" id="PS00094">
    <property type="entry name" value="C5_MTASE_1"/>
    <property type="match status" value="1"/>
</dbReference>
<comment type="similarity">
    <text evidence="6 7">Belongs to the class I-like SAM-binding methyltransferase superfamily. C5-methyltransferase family.</text>
</comment>
<dbReference type="PROSITE" id="PS00095">
    <property type="entry name" value="C5_MTASE_2"/>
    <property type="match status" value="1"/>
</dbReference>
<dbReference type="Gene3D" id="3.90.120.10">
    <property type="entry name" value="DNA Methylase, subunit A, domain 2"/>
    <property type="match status" value="1"/>
</dbReference>
<dbReference type="GO" id="GO:0009307">
    <property type="term" value="P:DNA restriction-modification system"/>
    <property type="evidence" value="ECO:0007669"/>
    <property type="project" value="UniProtKB-KW"/>
</dbReference>
<reference evidence="10" key="1">
    <citation type="submission" date="2018-02" db="EMBL/GenBank/DDBJ databases">
        <authorList>
            <person name="Clavel T."/>
            <person name="Strowig T."/>
        </authorList>
    </citation>
    <scope>NUCLEOTIDE SEQUENCE [LARGE SCALE GENOMIC DNA]</scope>
    <source>
        <strain evidence="10">DSM 100764</strain>
    </source>
</reference>
<organism evidence="9 10">
    <name type="scientific">Paramuribaculum intestinale</name>
    <dbReference type="NCBI Taxonomy" id="2094151"/>
    <lineage>
        <taxon>Bacteria</taxon>
        <taxon>Pseudomonadati</taxon>
        <taxon>Bacteroidota</taxon>
        <taxon>Bacteroidia</taxon>
        <taxon>Bacteroidales</taxon>
        <taxon>Muribaculaceae</taxon>
        <taxon>Paramuribaculum</taxon>
    </lineage>
</organism>
<dbReference type="EMBL" id="PUBV01000036">
    <property type="protein sequence ID" value="PWB06075.1"/>
    <property type="molecule type" value="Genomic_DNA"/>
</dbReference>
<evidence type="ECO:0000256" key="1">
    <source>
        <dbReference type="ARBA" id="ARBA00022603"/>
    </source>
</evidence>
<keyword evidence="4" id="KW-0680">Restriction system</keyword>
<dbReference type="PANTHER" id="PTHR10629:SF52">
    <property type="entry name" value="DNA (CYTOSINE-5)-METHYLTRANSFERASE 1"/>
    <property type="match status" value="1"/>
</dbReference>
<dbReference type="NCBIfam" id="TIGR00675">
    <property type="entry name" value="dcm"/>
    <property type="match status" value="1"/>
</dbReference>
<dbReference type="GeneID" id="93424461"/>
<keyword evidence="1 6" id="KW-0489">Methyltransferase</keyword>
<dbReference type="InterPro" id="IPR001525">
    <property type="entry name" value="C5_MeTfrase"/>
</dbReference>
<evidence type="ECO:0000313" key="10">
    <source>
        <dbReference type="Proteomes" id="UP000244925"/>
    </source>
</evidence>
<keyword evidence="3 6" id="KW-0949">S-adenosyl-L-methionine</keyword>